<feature type="non-terminal residue" evidence="1">
    <location>
        <position position="67"/>
    </location>
</feature>
<comment type="caution">
    <text evidence="1">The sequence shown here is derived from an EMBL/GenBank/DDBJ whole genome shotgun (WGS) entry which is preliminary data.</text>
</comment>
<gene>
    <name evidence="1" type="ORF">ILEXP_LOCUS28883</name>
</gene>
<dbReference type="Proteomes" id="UP001642360">
    <property type="component" value="Unassembled WGS sequence"/>
</dbReference>
<dbReference type="EMBL" id="CAUOFW020003475">
    <property type="protein sequence ID" value="CAK9160151.1"/>
    <property type="molecule type" value="Genomic_DNA"/>
</dbReference>
<evidence type="ECO:0000313" key="1">
    <source>
        <dbReference type="EMBL" id="CAK9160151.1"/>
    </source>
</evidence>
<proteinExistence type="predicted"/>
<protein>
    <submittedName>
        <fullName evidence="1">Uncharacterized protein</fullName>
    </submittedName>
</protein>
<accession>A0ABC8SW76</accession>
<reference evidence="1 2" key="1">
    <citation type="submission" date="2024-02" db="EMBL/GenBank/DDBJ databases">
        <authorList>
            <person name="Vignale AGUSTIN F."/>
            <person name="Sosa J E."/>
            <person name="Modenutti C."/>
        </authorList>
    </citation>
    <scope>NUCLEOTIDE SEQUENCE [LARGE SCALE GENOMIC DNA]</scope>
</reference>
<sequence>METAAMETTEKNKLNSSYKECESTTKSSSMKIKMYTFVTPVRGTIKRRIFAGFFRSLKLACRRNFRP</sequence>
<keyword evidence="2" id="KW-1185">Reference proteome</keyword>
<organism evidence="1 2">
    <name type="scientific">Ilex paraguariensis</name>
    <name type="common">yerba mate</name>
    <dbReference type="NCBI Taxonomy" id="185542"/>
    <lineage>
        <taxon>Eukaryota</taxon>
        <taxon>Viridiplantae</taxon>
        <taxon>Streptophyta</taxon>
        <taxon>Embryophyta</taxon>
        <taxon>Tracheophyta</taxon>
        <taxon>Spermatophyta</taxon>
        <taxon>Magnoliopsida</taxon>
        <taxon>eudicotyledons</taxon>
        <taxon>Gunneridae</taxon>
        <taxon>Pentapetalae</taxon>
        <taxon>asterids</taxon>
        <taxon>campanulids</taxon>
        <taxon>Aquifoliales</taxon>
        <taxon>Aquifoliaceae</taxon>
        <taxon>Ilex</taxon>
    </lineage>
</organism>
<name>A0ABC8SW76_9AQUA</name>
<dbReference type="AlphaFoldDB" id="A0ABC8SW76"/>
<evidence type="ECO:0000313" key="2">
    <source>
        <dbReference type="Proteomes" id="UP001642360"/>
    </source>
</evidence>